<keyword evidence="6" id="KW-0408">Iron</keyword>
<dbReference type="InterPro" id="IPR003439">
    <property type="entry name" value="ABC_transporter-like_ATP-bd"/>
</dbReference>
<keyword evidence="8" id="KW-0472">Membrane</keyword>
<evidence type="ECO:0000313" key="10">
    <source>
        <dbReference type="EMBL" id="PWF26327.1"/>
    </source>
</evidence>
<dbReference type="InterPro" id="IPR015853">
    <property type="entry name" value="ABC_transpr_FbpC"/>
</dbReference>
<evidence type="ECO:0000256" key="8">
    <source>
        <dbReference type="ARBA" id="ARBA00023136"/>
    </source>
</evidence>
<evidence type="ECO:0000256" key="6">
    <source>
        <dbReference type="ARBA" id="ARBA00023004"/>
    </source>
</evidence>
<proteinExistence type="predicted"/>
<gene>
    <name evidence="10" type="ORF">DD236_05540</name>
</gene>
<protein>
    <submittedName>
        <fullName evidence="10">Polyamine ABC transporter ATP-binding protein</fullName>
    </submittedName>
</protein>
<dbReference type="CDD" id="cd03259">
    <property type="entry name" value="ABC_Carb_Solutes_like"/>
    <property type="match status" value="1"/>
</dbReference>
<dbReference type="SUPFAM" id="SSF52540">
    <property type="entry name" value="P-loop containing nucleoside triphosphate hydrolases"/>
    <property type="match status" value="1"/>
</dbReference>
<evidence type="ECO:0000256" key="5">
    <source>
        <dbReference type="ARBA" id="ARBA00022840"/>
    </source>
</evidence>
<dbReference type="AlphaFoldDB" id="A0A2V1K9G3"/>
<dbReference type="Pfam" id="PF00005">
    <property type="entry name" value="ABC_tran"/>
    <property type="match status" value="1"/>
</dbReference>
<dbReference type="EMBL" id="QETB01000003">
    <property type="protein sequence ID" value="PWF26327.1"/>
    <property type="molecule type" value="Genomic_DNA"/>
</dbReference>
<evidence type="ECO:0000256" key="4">
    <source>
        <dbReference type="ARBA" id="ARBA00022741"/>
    </source>
</evidence>
<keyword evidence="2" id="KW-1003">Cell membrane</keyword>
<evidence type="ECO:0000313" key="11">
    <source>
        <dbReference type="Proteomes" id="UP000245283"/>
    </source>
</evidence>
<dbReference type="GO" id="GO:0015408">
    <property type="term" value="F:ABC-type ferric iron transporter activity"/>
    <property type="evidence" value="ECO:0007669"/>
    <property type="project" value="InterPro"/>
</dbReference>
<name>A0A2V1K9G3_9ACTO</name>
<dbReference type="InterPro" id="IPR017871">
    <property type="entry name" value="ABC_transporter-like_CS"/>
</dbReference>
<keyword evidence="4" id="KW-0547">Nucleotide-binding</keyword>
<keyword evidence="5 10" id="KW-0067">ATP-binding</keyword>
<evidence type="ECO:0000256" key="7">
    <source>
        <dbReference type="ARBA" id="ARBA00023065"/>
    </source>
</evidence>
<dbReference type="SUPFAM" id="SSF50331">
    <property type="entry name" value="MOP-like"/>
    <property type="match status" value="1"/>
</dbReference>
<evidence type="ECO:0000256" key="3">
    <source>
        <dbReference type="ARBA" id="ARBA00022496"/>
    </source>
</evidence>
<dbReference type="GO" id="GO:0016020">
    <property type="term" value="C:membrane"/>
    <property type="evidence" value="ECO:0007669"/>
    <property type="project" value="InterPro"/>
</dbReference>
<dbReference type="Gene3D" id="3.40.50.300">
    <property type="entry name" value="P-loop containing nucleotide triphosphate hydrolases"/>
    <property type="match status" value="1"/>
</dbReference>
<reference evidence="11" key="1">
    <citation type="submission" date="2018-05" db="EMBL/GenBank/DDBJ databases">
        <authorList>
            <person name="Li Y."/>
        </authorList>
    </citation>
    <scope>NUCLEOTIDE SEQUENCE [LARGE SCALE GENOMIC DNA]</scope>
    <source>
        <strain evidence="11">sk1b4</strain>
    </source>
</reference>
<dbReference type="PROSITE" id="PS00211">
    <property type="entry name" value="ABC_TRANSPORTER_1"/>
    <property type="match status" value="1"/>
</dbReference>
<dbReference type="SMART" id="SM00382">
    <property type="entry name" value="AAA"/>
    <property type="match status" value="1"/>
</dbReference>
<sequence length="356" mass="38799">MSISPYGLTVRDLSLTLGEFSLHGVSFHVAPGEILVVVGPSGSGKSTLLHAISGLNRSEGSVFIDAVDVSGVPPEQRETGMVFQNPVLFPKLSVRENIGYGLDDVRQRDAKRSDLIDIAMANMNISALAGNQPSTLSGGQSQRVALAQTLVRRPKVLLLDEPLSHVEVSLRRDIRRDVKEQVMRGRLAAVYVTHDLEEAFLIADRVAVMRNGRIVQIDAPMSIYRRPRSRFVAELLGQENILAAMVIARPDQDHATVRVGRNEATIPCERGLRIGPATLALPPESLTLESAPDASEIVGSVGQVIGSAFAGSKTQTEIEMEIGTLVAHEWDREAPRTIGARVRLDLRAERGWVMER</sequence>
<dbReference type="InterPro" id="IPR008995">
    <property type="entry name" value="Mo/tungstate-bd_C_term_dom"/>
</dbReference>
<dbReference type="InterPro" id="IPR027417">
    <property type="entry name" value="P-loop_NTPase"/>
</dbReference>
<comment type="caution">
    <text evidence="10">The sequence shown here is derived from an EMBL/GenBank/DDBJ whole genome shotgun (WGS) entry which is preliminary data.</text>
</comment>
<dbReference type="Proteomes" id="UP000245283">
    <property type="component" value="Unassembled WGS sequence"/>
</dbReference>
<dbReference type="PANTHER" id="PTHR42781">
    <property type="entry name" value="SPERMIDINE/PUTRESCINE IMPORT ATP-BINDING PROTEIN POTA"/>
    <property type="match status" value="1"/>
</dbReference>
<dbReference type="GO" id="GO:0005524">
    <property type="term" value="F:ATP binding"/>
    <property type="evidence" value="ECO:0007669"/>
    <property type="project" value="UniProtKB-KW"/>
</dbReference>
<dbReference type="PROSITE" id="PS50893">
    <property type="entry name" value="ABC_TRANSPORTER_2"/>
    <property type="match status" value="1"/>
</dbReference>
<keyword evidence="7" id="KW-0406">Ion transport</keyword>
<keyword evidence="3" id="KW-0410">Iron transport</keyword>
<accession>A0A2V1K9G3</accession>
<dbReference type="OrthoDB" id="9802264at2"/>
<dbReference type="RefSeq" id="WP_109093399.1">
    <property type="nucleotide sequence ID" value="NZ_QETB01000003.1"/>
</dbReference>
<evidence type="ECO:0000256" key="2">
    <source>
        <dbReference type="ARBA" id="ARBA00022475"/>
    </source>
</evidence>
<feature type="domain" description="ABC transporter" evidence="9">
    <location>
        <begin position="3"/>
        <end position="236"/>
    </location>
</feature>
<dbReference type="InterPro" id="IPR003593">
    <property type="entry name" value="AAA+_ATPase"/>
</dbReference>
<keyword evidence="11" id="KW-1185">Reference proteome</keyword>
<dbReference type="InterPro" id="IPR050093">
    <property type="entry name" value="ABC_SmlMolc_Importer"/>
</dbReference>
<keyword evidence="1" id="KW-0813">Transport</keyword>
<organism evidence="10 11">
    <name type="scientific">Ancrocorticia populi</name>
    <dbReference type="NCBI Taxonomy" id="2175228"/>
    <lineage>
        <taxon>Bacteria</taxon>
        <taxon>Bacillati</taxon>
        <taxon>Actinomycetota</taxon>
        <taxon>Actinomycetes</taxon>
        <taxon>Actinomycetales</taxon>
        <taxon>Actinomycetaceae</taxon>
        <taxon>Ancrocorticia</taxon>
    </lineage>
</organism>
<evidence type="ECO:0000259" key="9">
    <source>
        <dbReference type="PROSITE" id="PS50893"/>
    </source>
</evidence>
<evidence type="ECO:0000256" key="1">
    <source>
        <dbReference type="ARBA" id="ARBA00022448"/>
    </source>
</evidence>
<dbReference type="PANTHER" id="PTHR42781:SF4">
    <property type="entry name" value="SPERMIDINE_PUTRESCINE IMPORT ATP-BINDING PROTEIN POTA"/>
    <property type="match status" value="1"/>
</dbReference>
<dbReference type="GO" id="GO:0016887">
    <property type="term" value="F:ATP hydrolysis activity"/>
    <property type="evidence" value="ECO:0007669"/>
    <property type="project" value="InterPro"/>
</dbReference>